<dbReference type="GO" id="GO:0004733">
    <property type="term" value="F:pyridoxamine phosphate oxidase activity"/>
    <property type="evidence" value="ECO:0007669"/>
    <property type="project" value="InterPro"/>
</dbReference>
<dbReference type="NCBIfam" id="NF004231">
    <property type="entry name" value="PRK05679.1"/>
    <property type="match status" value="1"/>
</dbReference>
<keyword evidence="3 5" id="KW-0288">FMN</keyword>
<evidence type="ECO:0000256" key="1">
    <source>
        <dbReference type="ARBA" id="ARBA00007301"/>
    </source>
</evidence>
<accession>A0A1T5JQU1</accession>
<dbReference type="InterPro" id="IPR011576">
    <property type="entry name" value="Pyridox_Oxase_N"/>
</dbReference>
<dbReference type="PIRSF" id="PIRSF000190">
    <property type="entry name" value="Pyd_amn-ph_oxd"/>
    <property type="match status" value="1"/>
</dbReference>
<dbReference type="SUPFAM" id="SSF50475">
    <property type="entry name" value="FMN-binding split barrel"/>
    <property type="match status" value="1"/>
</dbReference>
<evidence type="ECO:0000259" key="7">
    <source>
        <dbReference type="Pfam" id="PF10590"/>
    </source>
</evidence>
<feature type="binding site" evidence="5">
    <location>
        <begin position="150"/>
        <end position="151"/>
    </location>
    <ligand>
        <name>FMN</name>
        <dbReference type="ChEBI" id="CHEBI:58210"/>
    </ligand>
</feature>
<evidence type="ECO:0000256" key="5">
    <source>
        <dbReference type="PIRSR" id="PIRSR000190-2"/>
    </source>
</evidence>
<evidence type="ECO:0000259" key="6">
    <source>
        <dbReference type="Pfam" id="PF01243"/>
    </source>
</evidence>
<dbReference type="Pfam" id="PF01243">
    <property type="entry name" value="PNPOx_N"/>
    <property type="match status" value="1"/>
</dbReference>
<dbReference type="EMBL" id="FUZP01000001">
    <property type="protein sequence ID" value="SKC53827.1"/>
    <property type="molecule type" value="Genomic_DNA"/>
</dbReference>
<dbReference type="AlphaFoldDB" id="A0A1T5JQU1"/>
<proteinExistence type="inferred from homology"/>
<feature type="binding site" evidence="5">
    <location>
        <position position="115"/>
    </location>
    <ligand>
        <name>FMN</name>
        <dbReference type="ChEBI" id="CHEBI:58210"/>
    </ligand>
</feature>
<sequence length="230" mass="24897">MTTSDSPDIHSILGRATVFGATPPPFDPDAAPADPLALFAEWLADAVDAGVADPNAMTLSTVDAEGSPDARVLILRDATPEGWSFGTSSSSPKGQQLAAAGRAALTFYWPARGRQVRVRGPVVEGSAEENAQSFLSRGTGGRAESFLGRQSDVIDDPDEPRRALDEVRQRIEEDPDLVSPTWTIYKVVPETIEFWQASRDRSHLRLRYRSAGETAAATGAHAFHTERLWP</sequence>
<feature type="binding site" evidence="5">
    <location>
        <position position="93"/>
    </location>
    <ligand>
        <name>FMN</name>
        <dbReference type="ChEBI" id="CHEBI:58210"/>
    </ligand>
</feature>
<keyword evidence="4" id="KW-0560">Oxidoreductase</keyword>
<protein>
    <submittedName>
        <fullName evidence="8">Pyridoxamine 5'-phosphate oxidase</fullName>
    </submittedName>
</protein>
<dbReference type="Gene3D" id="2.30.110.10">
    <property type="entry name" value="Electron Transport, Fmn-binding Protein, Chain A"/>
    <property type="match status" value="1"/>
</dbReference>
<dbReference type="Proteomes" id="UP000190857">
    <property type="component" value="Unassembled WGS sequence"/>
</dbReference>
<dbReference type="GO" id="GO:0008615">
    <property type="term" value="P:pyridoxine biosynthetic process"/>
    <property type="evidence" value="ECO:0007669"/>
    <property type="project" value="InterPro"/>
</dbReference>
<organism evidence="8 9">
    <name type="scientific">Okibacterium fritillariae</name>
    <dbReference type="NCBI Taxonomy" id="123320"/>
    <lineage>
        <taxon>Bacteria</taxon>
        <taxon>Bacillati</taxon>
        <taxon>Actinomycetota</taxon>
        <taxon>Actinomycetes</taxon>
        <taxon>Micrococcales</taxon>
        <taxon>Microbacteriaceae</taxon>
        <taxon>Okibacterium</taxon>
    </lineage>
</organism>
<feature type="domain" description="Pyridoxine 5'-phosphate oxidase dimerisation C-terminal" evidence="7">
    <location>
        <begin position="182"/>
        <end position="230"/>
    </location>
</feature>
<name>A0A1T5JQU1_9MICO</name>
<evidence type="ECO:0000313" key="9">
    <source>
        <dbReference type="Proteomes" id="UP000190857"/>
    </source>
</evidence>
<dbReference type="InterPro" id="IPR019576">
    <property type="entry name" value="Pyridoxamine_oxidase_dimer_C"/>
</dbReference>
<feature type="domain" description="Pyridoxamine 5'-phosphate oxidase N-terminal" evidence="6">
    <location>
        <begin position="44"/>
        <end position="168"/>
    </location>
</feature>
<dbReference type="InterPro" id="IPR000659">
    <property type="entry name" value="Pyridox_Oxase"/>
</dbReference>
<dbReference type="OrthoDB" id="9780392at2"/>
<evidence type="ECO:0000256" key="3">
    <source>
        <dbReference type="ARBA" id="ARBA00022643"/>
    </source>
</evidence>
<dbReference type="STRING" id="123320.SAMN06309945_1779"/>
<keyword evidence="2" id="KW-0285">Flavoprotein</keyword>
<comment type="cofactor">
    <cofactor evidence="5">
        <name>FMN</name>
        <dbReference type="ChEBI" id="CHEBI:58210"/>
    </cofactor>
    <text evidence="5">Binds 1 FMN per subunit.</text>
</comment>
<dbReference type="InterPro" id="IPR012349">
    <property type="entry name" value="Split_barrel_FMN-bd"/>
</dbReference>
<keyword evidence="9" id="KW-1185">Reference proteome</keyword>
<evidence type="ECO:0000256" key="4">
    <source>
        <dbReference type="ARBA" id="ARBA00023002"/>
    </source>
</evidence>
<feature type="binding site" evidence="5">
    <location>
        <position position="205"/>
    </location>
    <ligand>
        <name>FMN</name>
        <dbReference type="ChEBI" id="CHEBI:58210"/>
    </ligand>
</feature>
<dbReference type="Pfam" id="PF10590">
    <property type="entry name" value="PNP_phzG_C"/>
    <property type="match status" value="1"/>
</dbReference>
<evidence type="ECO:0000256" key="2">
    <source>
        <dbReference type="ARBA" id="ARBA00022630"/>
    </source>
</evidence>
<gene>
    <name evidence="8" type="ORF">SAMN06309945_1779</name>
</gene>
<dbReference type="GO" id="GO:0010181">
    <property type="term" value="F:FMN binding"/>
    <property type="evidence" value="ECO:0007669"/>
    <property type="project" value="InterPro"/>
</dbReference>
<dbReference type="PANTHER" id="PTHR10851">
    <property type="entry name" value="PYRIDOXINE-5-PHOSPHATE OXIDASE"/>
    <property type="match status" value="1"/>
</dbReference>
<evidence type="ECO:0000313" key="8">
    <source>
        <dbReference type="EMBL" id="SKC53827.1"/>
    </source>
</evidence>
<dbReference type="RefSeq" id="WP_079727991.1">
    <property type="nucleotide sequence ID" value="NZ_FUZP01000001.1"/>
</dbReference>
<reference evidence="8 9" key="1">
    <citation type="submission" date="2017-02" db="EMBL/GenBank/DDBJ databases">
        <authorList>
            <person name="Peterson S.W."/>
        </authorList>
    </citation>
    <scope>NUCLEOTIDE SEQUENCE [LARGE SCALE GENOMIC DNA]</scope>
    <source>
        <strain evidence="8 9">VKM Ac-2059</strain>
    </source>
</reference>
<feature type="binding site" evidence="5">
    <location>
        <position position="195"/>
    </location>
    <ligand>
        <name>FMN</name>
        <dbReference type="ChEBI" id="CHEBI:58210"/>
    </ligand>
</feature>
<dbReference type="PANTHER" id="PTHR10851:SF0">
    <property type="entry name" value="PYRIDOXINE-5'-PHOSPHATE OXIDASE"/>
    <property type="match status" value="1"/>
</dbReference>
<comment type="similarity">
    <text evidence="1">Belongs to the pyridoxamine 5'-phosphate oxidase family.</text>
</comment>